<dbReference type="AlphaFoldDB" id="A0A151MU52"/>
<gene>
    <name evidence="1" type="ORF">Y1Q_0014227</name>
</gene>
<evidence type="ECO:0000313" key="2">
    <source>
        <dbReference type="Proteomes" id="UP000050525"/>
    </source>
</evidence>
<dbReference type="EMBL" id="AKHW03005050">
    <property type="protein sequence ID" value="KYO28053.1"/>
    <property type="molecule type" value="Genomic_DNA"/>
</dbReference>
<comment type="caution">
    <text evidence="1">The sequence shown here is derived from an EMBL/GenBank/DDBJ whole genome shotgun (WGS) entry which is preliminary data.</text>
</comment>
<proteinExistence type="predicted"/>
<name>A0A151MU52_ALLMI</name>
<sequence length="88" mass="9905">MKLFGLEHRETHKQKLTTVLHFEAPTSELSGLNEISTLVLSTHQSTKDQLLYALLPGKTVLSFSLLNASTPAQCFRASCVFRMDLTRR</sequence>
<organism evidence="1 2">
    <name type="scientific">Alligator mississippiensis</name>
    <name type="common">American alligator</name>
    <dbReference type="NCBI Taxonomy" id="8496"/>
    <lineage>
        <taxon>Eukaryota</taxon>
        <taxon>Metazoa</taxon>
        <taxon>Chordata</taxon>
        <taxon>Craniata</taxon>
        <taxon>Vertebrata</taxon>
        <taxon>Euteleostomi</taxon>
        <taxon>Archelosauria</taxon>
        <taxon>Archosauria</taxon>
        <taxon>Crocodylia</taxon>
        <taxon>Alligatoridae</taxon>
        <taxon>Alligatorinae</taxon>
        <taxon>Alligator</taxon>
    </lineage>
</organism>
<evidence type="ECO:0000313" key="1">
    <source>
        <dbReference type="EMBL" id="KYO28053.1"/>
    </source>
</evidence>
<dbReference type="Proteomes" id="UP000050525">
    <property type="component" value="Unassembled WGS sequence"/>
</dbReference>
<protein>
    <submittedName>
        <fullName evidence="1">Uncharacterized protein</fullName>
    </submittedName>
</protein>
<accession>A0A151MU52</accession>
<keyword evidence="2" id="KW-1185">Reference proteome</keyword>
<reference evidence="1 2" key="1">
    <citation type="journal article" date="2012" name="Genome Biol.">
        <title>Sequencing three crocodilian genomes to illuminate the evolution of archosaurs and amniotes.</title>
        <authorList>
            <person name="St John J.A."/>
            <person name="Braun E.L."/>
            <person name="Isberg S.R."/>
            <person name="Miles L.G."/>
            <person name="Chong A.Y."/>
            <person name="Gongora J."/>
            <person name="Dalzell P."/>
            <person name="Moran C."/>
            <person name="Bed'hom B."/>
            <person name="Abzhanov A."/>
            <person name="Burgess S.C."/>
            <person name="Cooksey A.M."/>
            <person name="Castoe T.A."/>
            <person name="Crawford N.G."/>
            <person name="Densmore L.D."/>
            <person name="Drew J.C."/>
            <person name="Edwards S.V."/>
            <person name="Faircloth B.C."/>
            <person name="Fujita M.K."/>
            <person name="Greenwold M.J."/>
            <person name="Hoffmann F.G."/>
            <person name="Howard J.M."/>
            <person name="Iguchi T."/>
            <person name="Janes D.E."/>
            <person name="Khan S.Y."/>
            <person name="Kohno S."/>
            <person name="de Koning A.J."/>
            <person name="Lance S.L."/>
            <person name="McCarthy F.M."/>
            <person name="McCormack J.E."/>
            <person name="Merchant M.E."/>
            <person name="Peterson D.G."/>
            <person name="Pollock D.D."/>
            <person name="Pourmand N."/>
            <person name="Raney B.J."/>
            <person name="Roessler K.A."/>
            <person name="Sanford J.R."/>
            <person name="Sawyer R.H."/>
            <person name="Schmidt C.J."/>
            <person name="Triplett E.W."/>
            <person name="Tuberville T.D."/>
            <person name="Venegas-Anaya M."/>
            <person name="Howard J.T."/>
            <person name="Jarvis E.D."/>
            <person name="Guillette L.J.Jr."/>
            <person name="Glenn T.C."/>
            <person name="Green R.E."/>
            <person name="Ray D.A."/>
        </authorList>
    </citation>
    <scope>NUCLEOTIDE SEQUENCE [LARGE SCALE GENOMIC DNA]</scope>
    <source>
        <strain evidence="1">KSC_2009_1</strain>
    </source>
</reference>